<dbReference type="Pfam" id="PF07724">
    <property type="entry name" value="AAA_2"/>
    <property type="match status" value="1"/>
</dbReference>
<evidence type="ECO:0000256" key="3">
    <source>
        <dbReference type="ARBA" id="ARBA00022737"/>
    </source>
</evidence>
<name>A0A1G9EHW8_9BACT</name>
<dbReference type="Gene3D" id="1.10.8.60">
    <property type="match status" value="1"/>
</dbReference>
<keyword evidence="5 10" id="KW-0067">ATP-binding</keyword>
<dbReference type="InterPro" id="IPR001270">
    <property type="entry name" value="ClpA/B"/>
</dbReference>
<dbReference type="PROSITE" id="PS00870">
    <property type="entry name" value="CLPAB_1"/>
    <property type="match status" value="1"/>
</dbReference>
<dbReference type="Proteomes" id="UP000198510">
    <property type="component" value="Unassembled WGS sequence"/>
</dbReference>
<organism evidence="13 14">
    <name type="scientific">Catalinimonas alkaloidigena</name>
    <dbReference type="NCBI Taxonomy" id="1075417"/>
    <lineage>
        <taxon>Bacteria</taxon>
        <taxon>Pseudomonadati</taxon>
        <taxon>Bacteroidota</taxon>
        <taxon>Cytophagia</taxon>
        <taxon>Cytophagales</taxon>
        <taxon>Catalimonadaceae</taxon>
        <taxon>Catalinimonas</taxon>
    </lineage>
</organism>
<keyword evidence="4 10" id="KW-0547">Nucleotide-binding</keyword>
<dbReference type="SUPFAM" id="SSF52540">
    <property type="entry name" value="P-loop containing nucleoside triphosphate hydrolases"/>
    <property type="match status" value="2"/>
</dbReference>
<dbReference type="InterPro" id="IPR003959">
    <property type="entry name" value="ATPase_AAA_core"/>
</dbReference>
<dbReference type="FunFam" id="3.40.50.300:FF:000010">
    <property type="entry name" value="Chaperone clpB 1, putative"/>
    <property type="match status" value="1"/>
</dbReference>
<dbReference type="GO" id="GO:0008233">
    <property type="term" value="F:peptidase activity"/>
    <property type="evidence" value="ECO:0007669"/>
    <property type="project" value="UniProtKB-KW"/>
</dbReference>
<comment type="subunit">
    <text evidence="8">Homohexamer. The oligomerization is ATP-dependent.</text>
</comment>
<evidence type="ECO:0000256" key="7">
    <source>
        <dbReference type="ARBA" id="ARBA00023186"/>
    </source>
</evidence>
<dbReference type="PANTHER" id="PTHR11638">
    <property type="entry name" value="ATP-DEPENDENT CLP PROTEASE"/>
    <property type="match status" value="1"/>
</dbReference>
<dbReference type="InterPro" id="IPR027417">
    <property type="entry name" value="P-loop_NTPase"/>
</dbReference>
<protein>
    <recommendedName>
        <fullName evidence="2 11">Chaperone protein ClpB</fullName>
    </recommendedName>
</protein>
<keyword evidence="11" id="KW-0346">Stress response</keyword>
<dbReference type="GO" id="GO:0005524">
    <property type="term" value="F:ATP binding"/>
    <property type="evidence" value="ECO:0007669"/>
    <property type="project" value="UniProtKB-UniRule"/>
</dbReference>
<dbReference type="Pfam" id="PF00004">
    <property type="entry name" value="AAA"/>
    <property type="match status" value="1"/>
</dbReference>
<reference evidence="13 14" key="1">
    <citation type="submission" date="2016-10" db="EMBL/GenBank/DDBJ databases">
        <authorList>
            <person name="de Groot N.N."/>
        </authorList>
    </citation>
    <scope>NUCLEOTIDE SEQUENCE [LARGE SCALE GENOMIC DNA]</scope>
    <source>
        <strain evidence="13 14">DSM 25186</strain>
    </source>
</reference>
<comment type="subunit">
    <text evidence="11">Homohexamer; The oligomerization is ATP-dependent.</text>
</comment>
<dbReference type="Pfam" id="PF02861">
    <property type="entry name" value="Clp_N"/>
    <property type="match status" value="1"/>
</dbReference>
<evidence type="ECO:0000256" key="5">
    <source>
        <dbReference type="ARBA" id="ARBA00022840"/>
    </source>
</evidence>
<dbReference type="EMBL" id="FNFO01000003">
    <property type="protein sequence ID" value="SDK75678.1"/>
    <property type="molecule type" value="Genomic_DNA"/>
</dbReference>
<dbReference type="OrthoDB" id="9803641at2"/>
<dbReference type="FunFam" id="3.40.50.300:FF:000120">
    <property type="entry name" value="ATP-dependent chaperone ClpB"/>
    <property type="match status" value="1"/>
</dbReference>
<dbReference type="InterPro" id="IPR050130">
    <property type="entry name" value="ClpA_ClpB"/>
</dbReference>
<evidence type="ECO:0000256" key="8">
    <source>
        <dbReference type="ARBA" id="ARBA00026057"/>
    </source>
</evidence>
<comment type="function">
    <text evidence="11">Part of a stress-induced multi-chaperone system, it is involved in the recovery of the cell from heat-induced damage, in cooperation with DnaK, DnaJ and GrpE.</text>
</comment>
<keyword evidence="7 10" id="KW-0143">Chaperone</keyword>
<keyword evidence="3 9" id="KW-0677">Repeat</keyword>
<dbReference type="Gene3D" id="3.40.50.300">
    <property type="entry name" value="P-loop containing nucleotide triphosphate hydrolases"/>
    <property type="match status" value="3"/>
</dbReference>
<dbReference type="Gene3D" id="1.10.1780.10">
    <property type="entry name" value="Clp, N-terminal domain"/>
    <property type="match status" value="1"/>
</dbReference>
<dbReference type="NCBIfam" id="TIGR03346">
    <property type="entry name" value="chaperone_ClpB"/>
    <property type="match status" value="1"/>
</dbReference>
<evidence type="ECO:0000256" key="1">
    <source>
        <dbReference type="ARBA" id="ARBA00008675"/>
    </source>
</evidence>
<dbReference type="InterPro" id="IPR004176">
    <property type="entry name" value="Clp_R_N"/>
</dbReference>
<dbReference type="InterPro" id="IPR018368">
    <property type="entry name" value="ClpA/B_CS1"/>
</dbReference>
<dbReference type="InterPro" id="IPR003593">
    <property type="entry name" value="AAA+_ATPase"/>
</dbReference>
<dbReference type="AlphaFoldDB" id="A0A1G9EHW8"/>
<dbReference type="STRING" id="1075417.SAMN05421823_103478"/>
<comment type="similarity">
    <text evidence="1 10">Belongs to the ClpA/ClpB family.</text>
</comment>
<evidence type="ECO:0000256" key="11">
    <source>
        <dbReference type="RuleBase" id="RU362034"/>
    </source>
</evidence>
<dbReference type="PRINTS" id="PR00300">
    <property type="entry name" value="CLPPROTEASEA"/>
</dbReference>
<dbReference type="RefSeq" id="WP_089681474.1">
    <property type="nucleotide sequence ID" value="NZ_FNFO01000003.1"/>
</dbReference>
<dbReference type="InterPro" id="IPR017730">
    <property type="entry name" value="Chaperonin_ClpB"/>
</dbReference>
<dbReference type="SUPFAM" id="SSF81923">
    <property type="entry name" value="Double Clp-N motif"/>
    <property type="match status" value="1"/>
</dbReference>
<accession>A0A1G9EHW8</accession>
<evidence type="ECO:0000259" key="12">
    <source>
        <dbReference type="PROSITE" id="PS51903"/>
    </source>
</evidence>
<dbReference type="PANTHER" id="PTHR11638:SF18">
    <property type="entry name" value="HEAT SHOCK PROTEIN 104"/>
    <property type="match status" value="1"/>
</dbReference>
<comment type="subcellular location">
    <subcellularLocation>
        <location evidence="11">Cytoplasm</location>
    </subcellularLocation>
</comment>
<feature type="domain" description="Clp R" evidence="12">
    <location>
        <begin position="3"/>
        <end position="144"/>
    </location>
</feature>
<evidence type="ECO:0000313" key="13">
    <source>
        <dbReference type="EMBL" id="SDK75678.1"/>
    </source>
</evidence>
<dbReference type="PROSITE" id="PS51903">
    <property type="entry name" value="CLP_R"/>
    <property type="match status" value="1"/>
</dbReference>
<dbReference type="Pfam" id="PF17871">
    <property type="entry name" value="AAA_lid_9"/>
    <property type="match status" value="1"/>
</dbReference>
<gene>
    <name evidence="11" type="primary">clpB</name>
    <name evidence="13" type="ORF">SAMN05421823_103478</name>
</gene>
<evidence type="ECO:0000256" key="6">
    <source>
        <dbReference type="ARBA" id="ARBA00023054"/>
    </source>
</evidence>
<keyword evidence="13" id="KW-0645">Protease</keyword>
<evidence type="ECO:0000256" key="9">
    <source>
        <dbReference type="PROSITE-ProRule" id="PRU01251"/>
    </source>
</evidence>
<dbReference type="CDD" id="cd00009">
    <property type="entry name" value="AAA"/>
    <property type="match status" value="1"/>
</dbReference>
<keyword evidence="6 11" id="KW-0175">Coiled coil</keyword>
<sequence length="879" mass="99141">MNLNNFTIKAQEAIQKATEIAGGNQQQAIDTGHLLRAILQADENMISFLTKKLNINRQYLDQKLDEIIASYPKVSGGSPYLANDAAAAVQKAQTFLKEFGDEYVAVEHLMLAILAGKDRVAQLMKDVGFAEKSLKQAIQELRGGQKVTDQNAENKYRSLERYSQNLTALARRGKIDPVIGRDEEIRRVLQILSRRTKNNPMLVGEPGVGKTAIVEGLAKRIVDGDVPENLKTKQIVSLDLGLLIAGAKYKGEFEERLKAVIKEVTDSEGEIILFIDEIHTLIGAGAGGDGAMDAANLLKPALARGELHAIGATTLKEYQKYIEKDKALERRFQTVTVDEPSVADSISILRGIKEKYELHHGVRIKDDAIIASVELSNRYITERQLPDKAIDLMDEAASRLRIEIDSLPEELDEVQRKIMQLEIEREAIRREVDHNKEAILNKEIADLNETRNSLKARWESEKQVLEGIQKAKEEIDRYKLEAEQAERSGDYGRVAELRYGRIREAEQKLEDYQKQVQEMHQDGKSMLKEEVTSEDIAEVVAKWTGIPVTKMLQSDREKLLNLERELGKRVAGQEEAISVVSDAVRRSRAGLHDPKRPIGSFIFLGTTGVGKTELAKALAEFLFDDENAMVRIDMSEYQERHAVSRLVGAPPGYVGYDEGGQLTEAVRRKPYSVILLDEIEKAHPDVFNILLQVLDDGRLTDNKGRVANFKNTIIIMTSNIGSHLIQEGFERMRDILPDGDDMGSVDHILDETREQVMEMLRKSLRPEFLNRIDEIVMFKPLSRKEIRQIVEIQFHQIQQRLEESGIRLEATDDVFDKLGELGFDPQFGARPLKRVMQRVLLNELSKEILAGHISKDSVVGITLDGNQNIHFMNVDRVEI</sequence>
<feature type="coiled-coil region" evidence="11">
    <location>
        <begin position="397"/>
        <end position="529"/>
    </location>
</feature>
<proteinExistence type="inferred from homology"/>
<dbReference type="GO" id="GO:0005737">
    <property type="term" value="C:cytoplasm"/>
    <property type="evidence" value="ECO:0007669"/>
    <property type="project" value="UniProtKB-SubCell"/>
</dbReference>
<dbReference type="InterPro" id="IPR041546">
    <property type="entry name" value="ClpA/ClpB_AAA_lid"/>
</dbReference>
<dbReference type="GO" id="GO:0034605">
    <property type="term" value="P:cellular response to heat"/>
    <property type="evidence" value="ECO:0007669"/>
    <property type="project" value="TreeGrafter"/>
</dbReference>
<dbReference type="PROSITE" id="PS00871">
    <property type="entry name" value="CLPAB_2"/>
    <property type="match status" value="1"/>
</dbReference>
<dbReference type="SMART" id="SM01086">
    <property type="entry name" value="ClpB_D2-small"/>
    <property type="match status" value="1"/>
</dbReference>
<dbReference type="InterPro" id="IPR028299">
    <property type="entry name" value="ClpA/B_CS2"/>
</dbReference>
<keyword evidence="14" id="KW-1185">Reference proteome</keyword>
<dbReference type="GO" id="GO:0006508">
    <property type="term" value="P:proteolysis"/>
    <property type="evidence" value="ECO:0007669"/>
    <property type="project" value="UniProtKB-KW"/>
</dbReference>
<keyword evidence="11" id="KW-0963">Cytoplasm</keyword>
<keyword evidence="13" id="KW-0378">Hydrolase</keyword>
<dbReference type="GO" id="GO:0042026">
    <property type="term" value="P:protein refolding"/>
    <property type="evidence" value="ECO:0007669"/>
    <property type="project" value="UniProtKB-UniRule"/>
</dbReference>
<dbReference type="FunFam" id="3.40.50.300:FF:000025">
    <property type="entry name" value="ATP-dependent Clp protease subunit"/>
    <property type="match status" value="1"/>
</dbReference>
<dbReference type="GO" id="GO:0016887">
    <property type="term" value="F:ATP hydrolysis activity"/>
    <property type="evidence" value="ECO:0007669"/>
    <property type="project" value="InterPro"/>
</dbReference>
<dbReference type="InterPro" id="IPR036628">
    <property type="entry name" value="Clp_N_dom_sf"/>
</dbReference>
<evidence type="ECO:0000256" key="10">
    <source>
        <dbReference type="RuleBase" id="RU004432"/>
    </source>
</evidence>
<evidence type="ECO:0000256" key="2">
    <source>
        <dbReference type="ARBA" id="ARBA00017574"/>
    </source>
</evidence>
<evidence type="ECO:0000313" key="14">
    <source>
        <dbReference type="Proteomes" id="UP000198510"/>
    </source>
</evidence>
<dbReference type="Pfam" id="PF10431">
    <property type="entry name" value="ClpB_D2-small"/>
    <property type="match status" value="1"/>
</dbReference>
<dbReference type="SMART" id="SM00382">
    <property type="entry name" value="AAA"/>
    <property type="match status" value="2"/>
</dbReference>
<dbReference type="InterPro" id="IPR019489">
    <property type="entry name" value="Clp_ATPase_C"/>
</dbReference>
<dbReference type="CDD" id="cd19499">
    <property type="entry name" value="RecA-like_ClpB_Hsp104-like"/>
    <property type="match status" value="1"/>
</dbReference>
<evidence type="ECO:0000256" key="4">
    <source>
        <dbReference type="ARBA" id="ARBA00022741"/>
    </source>
</evidence>